<evidence type="ECO:0000313" key="3">
    <source>
        <dbReference type="Proteomes" id="UP001597180"/>
    </source>
</evidence>
<dbReference type="RefSeq" id="WP_345588479.1">
    <property type="nucleotide sequence ID" value="NZ_BAABJG010000015.1"/>
</dbReference>
<gene>
    <name evidence="2" type="ORF">ACFQ4B_21655</name>
</gene>
<accession>A0ABW3UTG1</accession>
<keyword evidence="3" id="KW-1185">Reference proteome</keyword>
<comment type="caution">
    <text evidence="2">The sequence shown here is derived from an EMBL/GenBank/DDBJ whole genome shotgun (WGS) entry which is preliminary data.</text>
</comment>
<proteinExistence type="predicted"/>
<dbReference type="Proteomes" id="UP001597180">
    <property type="component" value="Unassembled WGS sequence"/>
</dbReference>
<protein>
    <recommendedName>
        <fullName evidence="4">Lipoprotein</fullName>
    </recommendedName>
</protein>
<dbReference type="EMBL" id="JBHTLU010000031">
    <property type="protein sequence ID" value="MFD1222724.1"/>
    <property type="molecule type" value="Genomic_DNA"/>
</dbReference>
<feature type="signal peptide" evidence="1">
    <location>
        <begin position="1"/>
        <end position="21"/>
    </location>
</feature>
<evidence type="ECO:0000256" key="1">
    <source>
        <dbReference type="SAM" id="SignalP"/>
    </source>
</evidence>
<keyword evidence="1" id="KW-0732">Signal</keyword>
<name>A0ABW3UTG1_9BACL</name>
<dbReference type="PROSITE" id="PS51257">
    <property type="entry name" value="PROKAR_LIPOPROTEIN"/>
    <property type="match status" value="1"/>
</dbReference>
<evidence type="ECO:0008006" key="4">
    <source>
        <dbReference type="Google" id="ProtNLM"/>
    </source>
</evidence>
<sequence>MFKRKLCILVLMLLATGCGKSIDVKHEEMIKTTNTVPELKEKKIELAKTENGIMLFANKQAEGDLFKEITIQTKERSKVFPWSTSTNPAYYPVVKVGDFYTDNKEELAVILTKGYGTGVLEQKVHVLNVADLSEIPVENPMDAAYEQVPSKITTAGDSVTVELEINKKKIEKKYKKSDAAAWFEKVGYGAITEYTFKDNKLLATLSVNISPAETAGNLVVEYGNDLKVKSITFKD</sequence>
<evidence type="ECO:0000313" key="2">
    <source>
        <dbReference type="EMBL" id="MFD1222724.1"/>
    </source>
</evidence>
<organism evidence="2 3">
    <name type="scientific">Paenibacillus vulneris</name>
    <dbReference type="NCBI Taxonomy" id="1133364"/>
    <lineage>
        <taxon>Bacteria</taxon>
        <taxon>Bacillati</taxon>
        <taxon>Bacillota</taxon>
        <taxon>Bacilli</taxon>
        <taxon>Bacillales</taxon>
        <taxon>Paenibacillaceae</taxon>
        <taxon>Paenibacillus</taxon>
    </lineage>
</organism>
<feature type="chain" id="PRO_5046754449" description="Lipoprotein" evidence="1">
    <location>
        <begin position="22"/>
        <end position="235"/>
    </location>
</feature>
<reference evidence="3" key="1">
    <citation type="journal article" date="2019" name="Int. J. Syst. Evol. Microbiol.">
        <title>The Global Catalogue of Microorganisms (GCM) 10K type strain sequencing project: providing services to taxonomists for standard genome sequencing and annotation.</title>
        <authorList>
            <consortium name="The Broad Institute Genomics Platform"/>
            <consortium name="The Broad Institute Genome Sequencing Center for Infectious Disease"/>
            <person name="Wu L."/>
            <person name="Ma J."/>
        </authorList>
    </citation>
    <scope>NUCLEOTIDE SEQUENCE [LARGE SCALE GENOMIC DNA]</scope>
    <source>
        <strain evidence="3">CCUG 53270</strain>
    </source>
</reference>